<dbReference type="EMBL" id="BAAARJ010000039">
    <property type="protein sequence ID" value="GAA2640426.1"/>
    <property type="molecule type" value="Genomic_DNA"/>
</dbReference>
<gene>
    <name evidence="1" type="ORF">GCM10009863_66930</name>
</gene>
<protein>
    <submittedName>
        <fullName evidence="1">Uncharacterized protein</fullName>
    </submittedName>
</protein>
<name>A0ABN3R1C5_9ACTN</name>
<reference evidence="1 2" key="1">
    <citation type="journal article" date="2019" name="Int. J. Syst. Evol. Microbiol.">
        <title>The Global Catalogue of Microorganisms (GCM) 10K type strain sequencing project: providing services to taxonomists for standard genome sequencing and annotation.</title>
        <authorList>
            <consortium name="The Broad Institute Genomics Platform"/>
            <consortium name="The Broad Institute Genome Sequencing Center for Infectious Disease"/>
            <person name="Wu L."/>
            <person name="Ma J."/>
        </authorList>
    </citation>
    <scope>NUCLEOTIDE SEQUENCE [LARGE SCALE GENOMIC DNA]</scope>
    <source>
        <strain evidence="1 2">JCM 16373</strain>
    </source>
</reference>
<sequence>MIDWSGRGKAVQERIGVDNVVLEVIREENTLEEFAKAMRDLSGEGWISESDFGVSGAE</sequence>
<dbReference type="RefSeq" id="WP_344570839.1">
    <property type="nucleotide sequence ID" value="NZ_BAAARJ010000039.1"/>
</dbReference>
<comment type="caution">
    <text evidence="1">The sequence shown here is derived from an EMBL/GenBank/DDBJ whole genome shotgun (WGS) entry which is preliminary data.</text>
</comment>
<proteinExistence type="predicted"/>
<evidence type="ECO:0000313" key="1">
    <source>
        <dbReference type="EMBL" id="GAA2640426.1"/>
    </source>
</evidence>
<keyword evidence="2" id="KW-1185">Reference proteome</keyword>
<organism evidence="1 2">
    <name type="scientific">Streptomyces axinellae</name>
    <dbReference type="NCBI Taxonomy" id="552788"/>
    <lineage>
        <taxon>Bacteria</taxon>
        <taxon>Bacillati</taxon>
        <taxon>Actinomycetota</taxon>
        <taxon>Actinomycetes</taxon>
        <taxon>Kitasatosporales</taxon>
        <taxon>Streptomycetaceae</taxon>
        <taxon>Streptomyces</taxon>
    </lineage>
</organism>
<evidence type="ECO:0000313" key="2">
    <source>
        <dbReference type="Proteomes" id="UP001501447"/>
    </source>
</evidence>
<accession>A0ABN3R1C5</accession>
<dbReference type="Proteomes" id="UP001501447">
    <property type="component" value="Unassembled WGS sequence"/>
</dbReference>